<dbReference type="SMART" id="SM00382">
    <property type="entry name" value="AAA"/>
    <property type="match status" value="1"/>
</dbReference>
<dbReference type="PROSITE" id="PS50893">
    <property type="entry name" value="ABC_TRANSPORTER_2"/>
    <property type="match status" value="1"/>
</dbReference>
<dbReference type="RefSeq" id="WP_158445788.1">
    <property type="nucleotide sequence ID" value="NZ_JAOAOS010000005.1"/>
</dbReference>
<proteinExistence type="inferred from homology"/>
<dbReference type="PANTHER" id="PTHR43776">
    <property type="entry name" value="TRANSPORT ATP-BINDING PROTEIN"/>
    <property type="match status" value="1"/>
</dbReference>
<dbReference type="EMBL" id="JBHSLI010000005">
    <property type="protein sequence ID" value="MFC5294065.1"/>
    <property type="molecule type" value="Genomic_DNA"/>
</dbReference>
<dbReference type="InterPro" id="IPR027417">
    <property type="entry name" value="P-loop_NTPase"/>
</dbReference>
<comment type="similarity">
    <text evidence="2">Belongs to the ABC transporter superfamily.</text>
</comment>
<sequence>MTALLDVHDLARAYPVAAAGGERRTLHAVDGVSFTLARGKTLGLVGESGCGKSTTAKLTLGLLPATRGRIAFEGAAVTAERDRHWRALRRRMQMVHQDPLAALDRRLPVGAQVVEPLVIHGLESGSAARRQKALALFEAVGLRADLFARYPHELSGGQRQRVVLARALVLGPALLVCDEPISALDVSVAAQVVNLMQDLQARFGTAYLFISHDLKVVRQIADEVAVMYLGRVVEQGPPDALFHAPAHPYTEALVSAVPTPLRGTQGRIILKGDPPNPVERPCGCAFHPRCPRAVARCREEVPPLRPAADGRLAACHLAAAVPAAAPAATSLRETP</sequence>
<dbReference type="InterPro" id="IPR013563">
    <property type="entry name" value="Oligopep_ABC_C"/>
</dbReference>
<dbReference type="PROSITE" id="PS00211">
    <property type="entry name" value="ABC_TRANSPORTER_1"/>
    <property type="match status" value="1"/>
</dbReference>
<dbReference type="NCBIfam" id="TIGR01727">
    <property type="entry name" value="oligo_HPY"/>
    <property type="match status" value="1"/>
</dbReference>
<keyword evidence="8" id="KW-1185">Reference proteome</keyword>
<evidence type="ECO:0000256" key="3">
    <source>
        <dbReference type="ARBA" id="ARBA00022448"/>
    </source>
</evidence>
<keyword evidence="4" id="KW-0547">Nucleotide-binding</keyword>
<dbReference type="InterPro" id="IPR003439">
    <property type="entry name" value="ABC_transporter-like_ATP-bd"/>
</dbReference>
<dbReference type="GO" id="GO:0005524">
    <property type="term" value="F:ATP binding"/>
    <property type="evidence" value="ECO:0007669"/>
    <property type="project" value="UniProtKB-KW"/>
</dbReference>
<keyword evidence="5 7" id="KW-0067">ATP-binding</keyword>
<dbReference type="Pfam" id="PF08352">
    <property type="entry name" value="oligo_HPY"/>
    <property type="match status" value="1"/>
</dbReference>
<evidence type="ECO:0000256" key="5">
    <source>
        <dbReference type="ARBA" id="ARBA00022840"/>
    </source>
</evidence>
<keyword evidence="3" id="KW-0813">Transport</keyword>
<dbReference type="InterPro" id="IPR003593">
    <property type="entry name" value="AAA+_ATPase"/>
</dbReference>
<dbReference type="CDD" id="cd03257">
    <property type="entry name" value="ABC_NikE_OppD_transporters"/>
    <property type="match status" value="1"/>
</dbReference>
<evidence type="ECO:0000313" key="7">
    <source>
        <dbReference type="EMBL" id="MFC5294065.1"/>
    </source>
</evidence>
<dbReference type="InterPro" id="IPR050319">
    <property type="entry name" value="ABC_transp_ATP-bind"/>
</dbReference>
<dbReference type="InterPro" id="IPR017871">
    <property type="entry name" value="ABC_transporter-like_CS"/>
</dbReference>
<evidence type="ECO:0000313" key="8">
    <source>
        <dbReference type="Proteomes" id="UP001595976"/>
    </source>
</evidence>
<dbReference type="Pfam" id="PF00005">
    <property type="entry name" value="ABC_tran"/>
    <property type="match status" value="1"/>
</dbReference>
<protein>
    <submittedName>
        <fullName evidence="7">ABC transporter ATP-binding protein</fullName>
    </submittedName>
</protein>
<evidence type="ECO:0000256" key="4">
    <source>
        <dbReference type="ARBA" id="ARBA00022741"/>
    </source>
</evidence>
<organism evidence="7 8">
    <name type="scientific">Bosea minatitlanensis</name>
    <dbReference type="NCBI Taxonomy" id="128782"/>
    <lineage>
        <taxon>Bacteria</taxon>
        <taxon>Pseudomonadati</taxon>
        <taxon>Pseudomonadota</taxon>
        <taxon>Alphaproteobacteria</taxon>
        <taxon>Hyphomicrobiales</taxon>
        <taxon>Boseaceae</taxon>
        <taxon>Bosea</taxon>
    </lineage>
</organism>
<feature type="domain" description="ABC transporter" evidence="6">
    <location>
        <begin position="5"/>
        <end position="254"/>
    </location>
</feature>
<comment type="subcellular location">
    <subcellularLocation>
        <location evidence="1">Cell inner membrane</location>
        <topology evidence="1">Peripheral membrane protein</topology>
    </subcellularLocation>
</comment>
<dbReference type="SUPFAM" id="SSF52540">
    <property type="entry name" value="P-loop containing nucleoside triphosphate hydrolases"/>
    <property type="match status" value="1"/>
</dbReference>
<gene>
    <name evidence="7" type="ORF">ACFPK2_13815</name>
</gene>
<reference evidence="8" key="1">
    <citation type="journal article" date="2019" name="Int. J. Syst. Evol. Microbiol.">
        <title>The Global Catalogue of Microorganisms (GCM) 10K type strain sequencing project: providing services to taxonomists for standard genome sequencing and annotation.</title>
        <authorList>
            <consortium name="The Broad Institute Genomics Platform"/>
            <consortium name="The Broad Institute Genome Sequencing Center for Infectious Disease"/>
            <person name="Wu L."/>
            <person name="Ma J."/>
        </authorList>
    </citation>
    <scope>NUCLEOTIDE SEQUENCE [LARGE SCALE GENOMIC DNA]</scope>
    <source>
        <strain evidence="8">CGMCC 1.15643</strain>
    </source>
</reference>
<comment type="caution">
    <text evidence="7">The sequence shown here is derived from an EMBL/GenBank/DDBJ whole genome shotgun (WGS) entry which is preliminary data.</text>
</comment>
<dbReference type="PANTHER" id="PTHR43776:SF7">
    <property type="entry name" value="D,D-DIPEPTIDE TRANSPORT ATP-BINDING PROTEIN DDPF-RELATED"/>
    <property type="match status" value="1"/>
</dbReference>
<dbReference type="Proteomes" id="UP001595976">
    <property type="component" value="Unassembled WGS sequence"/>
</dbReference>
<accession>A0ABW0F842</accession>
<evidence type="ECO:0000256" key="1">
    <source>
        <dbReference type="ARBA" id="ARBA00004417"/>
    </source>
</evidence>
<evidence type="ECO:0000256" key="2">
    <source>
        <dbReference type="ARBA" id="ARBA00005417"/>
    </source>
</evidence>
<dbReference type="Gene3D" id="3.40.50.300">
    <property type="entry name" value="P-loop containing nucleotide triphosphate hydrolases"/>
    <property type="match status" value="1"/>
</dbReference>
<evidence type="ECO:0000259" key="6">
    <source>
        <dbReference type="PROSITE" id="PS50893"/>
    </source>
</evidence>
<name>A0ABW0F842_9HYPH</name>